<gene>
    <name evidence="1" type="ORF">Cvel_32792</name>
</gene>
<dbReference type="EMBL" id="CDMZ01004194">
    <property type="protein sequence ID" value="CEM48941.1"/>
    <property type="molecule type" value="Genomic_DNA"/>
</dbReference>
<reference evidence="1" key="1">
    <citation type="submission" date="2014-11" db="EMBL/GenBank/DDBJ databases">
        <authorList>
            <person name="Otto D Thomas"/>
            <person name="Naeem Raeece"/>
        </authorList>
    </citation>
    <scope>NUCLEOTIDE SEQUENCE</scope>
</reference>
<dbReference type="AlphaFoldDB" id="A0A0G4HWU6"/>
<evidence type="ECO:0000313" key="1">
    <source>
        <dbReference type="EMBL" id="CEM48941.1"/>
    </source>
</evidence>
<protein>
    <submittedName>
        <fullName evidence="1">Uncharacterized protein</fullName>
    </submittedName>
</protein>
<organism evidence="1">
    <name type="scientific">Chromera velia CCMP2878</name>
    <dbReference type="NCBI Taxonomy" id="1169474"/>
    <lineage>
        <taxon>Eukaryota</taxon>
        <taxon>Sar</taxon>
        <taxon>Alveolata</taxon>
        <taxon>Colpodellida</taxon>
        <taxon>Chromeraceae</taxon>
        <taxon>Chromera</taxon>
    </lineage>
</organism>
<dbReference type="VEuPathDB" id="CryptoDB:Cvel_32792"/>
<feature type="non-terminal residue" evidence="1">
    <location>
        <position position="1"/>
    </location>
</feature>
<sequence>VRGENDSAIESIAVVADVQMDQKNEVLSSFVQRVNTGQL</sequence>
<proteinExistence type="predicted"/>
<accession>A0A0G4HWU6</accession>
<name>A0A0G4HWU6_9ALVE</name>